<evidence type="ECO:0000313" key="2">
    <source>
        <dbReference type="EMBL" id="QIM52895.1"/>
    </source>
</evidence>
<evidence type="ECO:0000313" key="3">
    <source>
        <dbReference type="Proteomes" id="UP000503162"/>
    </source>
</evidence>
<dbReference type="Proteomes" id="UP000503162">
    <property type="component" value="Chromosome"/>
</dbReference>
<feature type="transmembrane region" description="Helical" evidence="1">
    <location>
        <begin position="172"/>
        <end position="191"/>
    </location>
</feature>
<accession>A0A6G8IIP0</accession>
<keyword evidence="1" id="KW-0812">Transmembrane</keyword>
<keyword evidence="1" id="KW-0472">Membrane</keyword>
<feature type="transmembrane region" description="Helical" evidence="1">
    <location>
        <begin position="130"/>
        <end position="152"/>
    </location>
</feature>
<reference evidence="2 3" key="1">
    <citation type="submission" date="2020-03" db="EMBL/GenBank/DDBJ databases">
        <title>Hydrogenophaga sp. nov. isolated from cyanobacterial mat.</title>
        <authorList>
            <person name="Thorat V."/>
            <person name="Kirdat K."/>
            <person name="Tiwarekar B."/>
            <person name="Costa E.D."/>
            <person name="Yadav A."/>
        </authorList>
    </citation>
    <scope>NUCLEOTIDE SEQUENCE [LARGE SCALE GENOMIC DNA]</scope>
    <source>
        <strain evidence="2 3">BA0156</strain>
    </source>
</reference>
<evidence type="ECO:0000256" key="1">
    <source>
        <dbReference type="SAM" id="Phobius"/>
    </source>
</evidence>
<dbReference type="EMBL" id="CP049989">
    <property type="protein sequence ID" value="QIM52895.1"/>
    <property type="molecule type" value="Genomic_DNA"/>
</dbReference>
<dbReference type="RefSeq" id="WP_166227497.1">
    <property type="nucleotide sequence ID" value="NZ_CP049989.1"/>
</dbReference>
<keyword evidence="3" id="KW-1185">Reference proteome</keyword>
<organism evidence="2 3">
    <name type="scientific">Hydrogenophaga crocea</name>
    <dbReference type="NCBI Taxonomy" id="2716225"/>
    <lineage>
        <taxon>Bacteria</taxon>
        <taxon>Pseudomonadati</taxon>
        <taxon>Pseudomonadota</taxon>
        <taxon>Betaproteobacteria</taxon>
        <taxon>Burkholderiales</taxon>
        <taxon>Comamonadaceae</taxon>
        <taxon>Hydrogenophaga</taxon>
    </lineage>
</organism>
<feature type="transmembrane region" description="Helical" evidence="1">
    <location>
        <begin position="59"/>
        <end position="88"/>
    </location>
</feature>
<sequence>MWPLIETAGTALALMLALALRPWRLLRGPLLTPALGALVLLPLLWLTPQLMPAGLRIQLSGASLLVLMLGWPLAVPVLAAVAALVWLLGSGGALDAVGRLWWLGVVPATLVLGIGAVLRRWLPPNPFVYTLGRGFIGTALAGFAAGALMQWAHPVAADQALVAAWLMAWGDAFLTGLLVAVFVAFVPQWLATWSDARYLRTPDRE</sequence>
<dbReference type="KEGG" id="hcz:G9Q37_12445"/>
<keyword evidence="1" id="KW-1133">Transmembrane helix</keyword>
<proteinExistence type="predicted"/>
<name>A0A6G8IIP0_9BURK</name>
<gene>
    <name evidence="2" type="ORF">G9Q37_12445</name>
</gene>
<feature type="transmembrane region" description="Helical" evidence="1">
    <location>
        <begin position="100"/>
        <end position="118"/>
    </location>
</feature>
<dbReference type="AlphaFoldDB" id="A0A6G8IIP0"/>
<feature type="transmembrane region" description="Helical" evidence="1">
    <location>
        <begin position="29"/>
        <end position="47"/>
    </location>
</feature>
<protein>
    <submittedName>
        <fullName evidence="2">Uncharacterized protein</fullName>
    </submittedName>
</protein>